<comment type="caution">
    <text evidence="2">The sequence shown here is derived from an EMBL/GenBank/DDBJ whole genome shotgun (WGS) entry which is preliminary data.</text>
</comment>
<accession>A0A8J3N6T6</accession>
<dbReference type="EMBL" id="BNJK01000002">
    <property type="protein sequence ID" value="GHO97913.1"/>
    <property type="molecule type" value="Genomic_DNA"/>
</dbReference>
<sequence>MTTPQEPASSKITYFLDAENAAEMARLMRQDHDLTQALGGPIPEIQNMASIHNALDIACGPGSWAFELARTQPHISVTGFDISHLMIEYARIQAQLQGFNNLRFLEHDALQPLPFPDNFFDIVNARLIFGFMPSTAWPRLLRECVRVARPGGRIRLSEYEVSVSNGIYSERMSALYTEALRRAGKGFSPDGRHIAVLPTLGRLLRDVDCHNIQNQANIFDLSAGTEGHTHGYDNLMVLYKLVQPMLVKTGVATQDEIDILYTQVMEEMQQDHFCAIIFYATFWGEVVK</sequence>
<dbReference type="CDD" id="cd02440">
    <property type="entry name" value="AdoMet_MTases"/>
    <property type="match status" value="1"/>
</dbReference>
<dbReference type="RefSeq" id="WP_220208687.1">
    <property type="nucleotide sequence ID" value="NZ_BNJK01000002.1"/>
</dbReference>
<keyword evidence="3" id="KW-1185">Reference proteome</keyword>
<evidence type="ECO:0000313" key="2">
    <source>
        <dbReference type="EMBL" id="GHO97913.1"/>
    </source>
</evidence>
<protein>
    <recommendedName>
        <fullName evidence="1">Methyltransferase domain-containing protein</fullName>
    </recommendedName>
</protein>
<dbReference type="Pfam" id="PF13649">
    <property type="entry name" value="Methyltransf_25"/>
    <property type="match status" value="1"/>
</dbReference>
<evidence type="ECO:0000313" key="3">
    <source>
        <dbReference type="Proteomes" id="UP000597444"/>
    </source>
</evidence>
<gene>
    <name evidence="2" type="ORF">KSF_079610</name>
</gene>
<dbReference type="AlphaFoldDB" id="A0A8J3N6T6"/>
<dbReference type="PANTHER" id="PTHR43591">
    <property type="entry name" value="METHYLTRANSFERASE"/>
    <property type="match status" value="1"/>
</dbReference>
<proteinExistence type="predicted"/>
<dbReference type="SUPFAM" id="SSF53335">
    <property type="entry name" value="S-adenosyl-L-methionine-dependent methyltransferases"/>
    <property type="match status" value="1"/>
</dbReference>
<evidence type="ECO:0000259" key="1">
    <source>
        <dbReference type="Pfam" id="PF13649"/>
    </source>
</evidence>
<reference evidence="2" key="1">
    <citation type="submission" date="2020-10" db="EMBL/GenBank/DDBJ databases">
        <title>Taxonomic study of unclassified bacteria belonging to the class Ktedonobacteria.</title>
        <authorList>
            <person name="Yabe S."/>
            <person name="Wang C.M."/>
            <person name="Zheng Y."/>
            <person name="Sakai Y."/>
            <person name="Cavaletti L."/>
            <person name="Monciardini P."/>
            <person name="Donadio S."/>
        </authorList>
    </citation>
    <scope>NUCLEOTIDE SEQUENCE</scope>
    <source>
        <strain evidence="2">ID150040</strain>
    </source>
</reference>
<dbReference type="PANTHER" id="PTHR43591:SF24">
    <property type="entry name" value="2-METHOXY-6-POLYPRENYL-1,4-BENZOQUINOL METHYLASE, MITOCHONDRIAL"/>
    <property type="match status" value="1"/>
</dbReference>
<dbReference type="InterPro" id="IPR029063">
    <property type="entry name" value="SAM-dependent_MTases_sf"/>
</dbReference>
<name>A0A8J3N6T6_9CHLR</name>
<dbReference type="Gene3D" id="3.40.50.150">
    <property type="entry name" value="Vaccinia Virus protein VP39"/>
    <property type="match status" value="1"/>
</dbReference>
<feature type="domain" description="Methyltransferase" evidence="1">
    <location>
        <begin position="55"/>
        <end position="152"/>
    </location>
</feature>
<dbReference type="Proteomes" id="UP000597444">
    <property type="component" value="Unassembled WGS sequence"/>
</dbReference>
<dbReference type="GO" id="GO:0008168">
    <property type="term" value="F:methyltransferase activity"/>
    <property type="evidence" value="ECO:0007669"/>
    <property type="project" value="TreeGrafter"/>
</dbReference>
<organism evidence="2 3">
    <name type="scientific">Reticulibacter mediterranei</name>
    <dbReference type="NCBI Taxonomy" id="2778369"/>
    <lineage>
        <taxon>Bacteria</taxon>
        <taxon>Bacillati</taxon>
        <taxon>Chloroflexota</taxon>
        <taxon>Ktedonobacteria</taxon>
        <taxon>Ktedonobacterales</taxon>
        <taxon>Reticulibacteraceae</taxon>
        <taxon>Reticulibacter</taxon>
    </lineage>
</organism>
<dbReference type="InterPro" id="IPR041698">
    <property type="entry name" value="Methyltransf_25"/>
</dbReference>